<name>A0A7W8E320_9BACT</name>
<accession>A0A7W8E320</accession>
<keyword evidence="2" id="KW-0472">Membrane</keyword>
<sequence>MLLIVFTLSMFASATLLFLVEPMIAKMLLPLLGGTPAVWNTCMVFFQIMLLAGYFYAYVAMKWLGRRTQIVVHLTLVLLPLLVSSLPLHLPRGWEPPTQNSPVFWLLGVLVVSVGLPFFVLSSSTPVLQRWFGDTHHKQASDPYFLYAASNVGSLAGLMAYPFLLEPLLRLSEQSRLWKSGYIIFVLMTLACAALVWNSKSRLATMNLAEAETAATKRIWVERLRWIALAFVPSSLMIGITTALTTDVPAIPLFWVLPLALYLISFILVFAKRQLISHDWLVRRMPFLILAALVPVVSQTKLPLALLLTLYLLVLFVVALVCHGELARSRPAVSRLTEFYLWISVGGVIGGIFNSLVAPLVFHSVLEFPLVLIAAALLRPPIDVKALTGSALLWAKRKDWLLPLALGIVMLAVIIGVGHFGFKPSRPLNILLFGYAMLWCLSFGKRPVRFAAGVAALFFASTFYPGSFGHILHAERSFYGVSRVTNDPDGKFRYLFHGGTIHGIQSLDDTKSREPLAYFTRNGPAGDIFRTEQARLPHGNIAVVGLGAGAMACHLAPGQTLTYYEIDPSVTGIAENPKYFTFLSQCAPNAKIILGDARLKLRDAPDGQYGLISLDAFSGDTIPMHLVTREAVELYKRKLAPGGVLVFQISNLYLQMSPILAALADDAHLKIATADDTYVSPKEIEDGKFPSRWIVMARDEKAIHDLATNSSTPGRWVPVERRQGTRVWTDDYSNLLSIIKWH</sequence>
<dbReference type="GO" id="GO:0006596">
    <property type="term" value="P:polyamine biosynthetic process"/>
    <property type="evidence" value="ECO:0007669"/>
    <property type="project" value="UniProtKB-KW"/>
</dbReference>
<proteinExistence type="predicted"/>
<feature type="transmembrane region" description="Helical" evidence="2">
    <location>
        <begin position="70"/>
        <end position="90"/>
    </location>
</feature>
<keyword evidence="2" id="KW-0812">Transmembrane</keyword>
<feature type="transmembrane region" description="Helical" evidence="2">
    <location>
        <begin position="451"/>
        <end position="472"/>
    </location>
</feature>
<reference evidence="3 4" key="1">
    <citation type="submission" date="2020-08" db="EMBL/GenBank/DDBJ databases">
        <title>Genomic Encyclopedia of Type Strains, Phase IV (KMG-V): Genome sequencing to study the core and pangenomes of soil and plant-associated prokaryotes.</title>
        <authorList>
            <person name="Whitman W."/>
        </authorList>
    </citation>
    <scope>NUCLEOTIDE SEQUENCE [LARGE SCALE GENOMIC DNA]</scope>
    <source>
        <strain evidence="3 4">M8UP14</strain>
    </source>
</reference>
<feature type="transmembrane region" description="Helical" evidence="2">
    <location>
        <begin position="144"/>
        <end position="165"/>
    </location>
</feature>
<evidence type="ECO:0008006" key="5">
    <source>
        <dbReference type="Google" id="ProtNLM"/>
    </source>
</evidence>
<feature type="transmembrane region" description="Helical" evidence="2">
    <location>
        <begin position="428"/>
        <end position="444"/>
    </location>
</feature>
<feature type="transmembrane region" description="Helical" evidence="2">
    <location>
        <begin position="38"/>
        <end position="58"/>
    </location>
</feature>
<dbReference type="RefSeq" id="WP_184216516.1">
    <property type="nucleotide sequence ID" value="NZ_JACHIP010000003.1"/>
</dbReference>
<feature type="transmembrane region" description="Helical" evidence="2">
    <location>
        <begin position="250"/>
        <end position="269"/>
    </location>
</feature>
<protein>
    <recommendedName>
        <fullName evidence="5">Spermidine synthase</fullName>
    </recommendedName>
</protein>
<feature type="transmembrane region" description="Helical" evidence="2">
    <location>
        <begin position="339"/>
        <end position="362"/>
    </location>
</feature>
<keyword evidence="2" id="KW-1133">Transmembrane helix</keyword>
<dbReference type="CDD" id="cd02440">
    <property type="entry name" value="AdoMet_MTases"/>
    <property type="match status" value="1"/>
</dbReference>
<dbReference type="PANTHER" id="PTHR43317:SF1">
    <property type="entry name" value="THERMOSPERMINE SYNTHASE ACAULIS5"/>
    <property type="match status" value="1"/>
</dbReference>
<comment type="caution">
    <text evidence="3">The sequence shown here is derived from an EMBL/GenBank/DDBJ whole genome shotgun (WGS) entry which is preliminary data.</text>
</comment>
<keyword evidence="1" id="KW-0620">Polyamine biosynthesis</keyword>
<dbReference type="EMBL" id="JACHIP010000003">
    <property type="protein sequence ID" value="MBB5057528.1"/>
    <property type="molecule type" value="Genomic_DNA"/>
</dbReference>
<organism evidence="3 4">
    <name type="scientific">Granulicella aggregans</name>
    <dbReference type="NCBI Taxonomy" id="474949"/>
    <lineage>
        <taxon>Bacteria</taxon>
        <taxon>Pseudomonadati</taxon>
        <taxon>Acidobacteriota</taxon>
        <taxon>Terriglobia</taxon>
        <taxon>Terriglobales</taxon>
        <taxon>Acidobacteriaceae</taxon>
        <taxon>Granulicella</taxon>
    </lineage>
</organism>
<dbReference type="NCBIfam" id="NF037959">
    <property type="entry name" value="MFS_SpdSyn"/>
    <property type="match status" value="1"/>
</dbReference>
<evidence type="ECO:0000313" key="3">
    <source>
        <dbReference type="EMBL" id="MBB5057528.1"/>
    </source>
</evidence>
<feature type="transmembrane region" description="Helical" evidence="2">
    <location>
        <begin position="226"/>
        <end position="244"/>
    </location>
</feature>
<feature type="transmembrane region" description="Helical" evidence="2">
    <location>
        <begin position="400"/>
        <end position="422"/>
    </location>
</feature>
<gene>
    <name evidence="3" type="ORF">HDF16_002234</name>
</gene>
<feature type="transmembrane region" description="Helical" evidence="2">
    <location>
        <begin position="177"/>
        <end position="197"/>
    </location>
</feature>
<feature type="transmembrane region" description="Helical" evidence="2">
    <location>
        <begin position="368"/>
        <end position="388"/>
    </location>
</feature>
<dbReference type="Proteomes" id="UP000540989">
    <property type="component" value="Unassembled WGS sequence"/>
</dbReference>
<keyword evidence="4" id="KW-1185">Reference proteome</keyword>
<feature type="transmembrane region" description="Helical" evidence="2">
    <location>
        <begin position="102"/>
        <end position="123"/>
    </location>
</feature>
<dbReference type="AlphaFoldDB" id="A0A7W8E320"/>
<dbReference type="Gene3D" id="3.40.50.150">
    <property type="entry name" value="Vaccinia Virus protein VP39"/>
    <property type="match status" value="1"/>
</dbReference>
<feature type="transmembrane region" description="Helical" evidence="2">
    <location>
        <begin position="304"/>
        <end position="327"/>
    </location>
</feature>
<evidence type="ECO:0000313" key="4">
    <source>
        <dbReference type="Proteomes" id="UP000540989"/>
    </source>
</evidence>
<dbReference type="PANTHER" id="PTHR43317">
    <property type="entry name" value="THERMOSPERMINE SYNTHASE ACAULIS5"/>
    <property type="match status" value="1"/>
</dbReference>
<evidence type="ECO:0000256" key="1">
    <source>
        <dbReference type="ARBA" id="ARBA00023115"/>
    </source>
</evidence>
<evidence type="ECO:0000256" key="2">
    <source>
        <dbReference type="SAM" id="Phobius"/>
    </source>
</evidence>
<dbReference type="SUPFAM" id="SSF53335">
    <property type="entry name" value="S-adenosyl-L-methionine-dependent methyltransferases"/>
    <property type="match status" value="1"/>
</dbReference>
<feature type="transmembrane region" description="Helical" evidence="2">
    <location>
        <begin position="281"/>
        <end position="298"/>
    </location>
</feature>
<dbReference type="InterPro" id="IPR029063">
    <property type="entry name" value="SAM-dependent_MTases_sf"/>
</dbReference>